<dbReference type="Pfam" id="PF09346">
    <property type="entry name" value="SMI1_KNR4"/>
    <property type="match status" value="1"/>
</dbReference>
<dbReference type="InterPro" id="IPR018958">
    <property type="entry name" value="Knr4/Smi1-like_dom"/>
</dbReference>
<organism evidence="2 3">
    <name type="scientific">Acinetobacter tianfuensis</name>
    <dbReference type="NCBI Taxonomy" id="2419603"/>
    <lineage>
        <taxon>Bacteria</taxon>
        <taxon>Pseudomonadati</taxon>
        <taxon>Pseudomonadota</taxon>
        <taxon>Gammaproteobacteria</taxon>
        <taxon>Moraxellales</taxon>
        <taxon>Moraxellaceae</taxon>
        <taxon>Acinetobacter</taxon>
    </lineage>
</organism>
<gene>
    <name evidence="2" type="ORF">D7V32_09485</name>
</gene>
<dbReference type="OrthoDB" id="1353528at2"/>
<dbReference type="EMBL" id="RAXV01000018">
    <property type="protein sequence ID" value="RKG31106.1"/>
    <property type="molecule type" value="Genomic_DNA"/>
</dbReference>
<comment type="caution">
    <text evidence="2">The sequence shown here is derived from an EMBL/GenBank/DDBJ whole genome shotgun (WGS) entry which is preliminary data.</text>
</comment>
<protein>
    <submittedName>
        <fullName evidence="2">SMI1/KNR4 family protein</fullName>
    </submittedName>
</protein>
<evidence type="ECO:0000259" key="1">
    <source>
        <dbReference type="SMART" id="SM00860"/>
    </source>
</evidence>
<name>A0A3A8EC62_9GAMM</name>
<keyword evidence="3" id="KW-1185">Reference proteome</keyword>
<dbReference type="Gene3D" id="3.40.1580.10">
    <property type="entry name" value="SMI1/KNR4-like"/>
    <property type="match status" value="1"/>
</dbReference>
<evidence type="ECO:0000313" key="2">
    <source>
        <dbReference type="EMBL" id="RKG31106.1"/>
    </source>
</evidence>
<evidence type="ECO:0000313" key="3">
    <source>
        <dbReference type="Proteomes" id="UP000282388"/>
    </source>
</evidence>
<accession>A0A3A8EC62</accession>
<dbReference type="Proteomes" id="UP000282388">
    <property type="component" value="Unassembled WGS sequence"/>
</dbReference>
<feature type="domain" description="Knr4/Smi1-like" evidence="1">
    <location>
        <begin position="4"/>
        <end position="142"/>
    </location>
</feature>
<dbReference type="AlphaFoldDB" id="A0A3A8EC62"/>
<sequence>MPFPLDEKFITAAEQQLGFTFPKKYKAKMQIENGGEFGISFSDEYEDGDDIEPWWLFSFQDTSDVKRTKRTMNHLIAENKTIREIEGFPENSIAIAYNHTGDYLLMRAEESLQLSEEIYLRRHEYSDFISLAANSIEDFLAQ</sequence>
<dbReference type="SMART" id="SM00860">
    <property type="entry name" value="SMI1_KNR4"/>
    <property type="match status" value="1"/>
</dbReference>
<reference evidence="2 3" key="1">
    <citation type="submission" date="2018-09" db="EMBL/GenBank/DDBJ databases">
        <title>The draft genome of Acinetobacter spp. strains.</title>
        <authorList>
            <person name="Qin J."/>
            <person name="Feng Y."/>
            <person name="Zong Z."/>
        </authorList>
    </citation>
    <scope>NUCLEOTIDE SEQUENCE [LARGE SCALE GENOMIC DNA]</scope>
    <source>
        <strain evidence="2 3">WCHAc060012</strain>
    </source>
</reference>
<dbReference type="InterPro" id="IPR037883">
    <property type="entry name" value="Knr4/Smi1-like_sf"/>
</dbReference>
<dbReference type="RefSeq" id="WP_120402644.1">
    <property type="nucleotide sequence ID" value="NZ_RAXV01000018.1"/>
</dbReference>
<dbReference type="SUPFAM" id="SSF160631">
    <property type="entry name" value="SMI1/KNR4-like"/>
    <property type="match status" value="1"/>
</dbReference>
<proteinExistence type="predicted"/>